<dbReference type="HOGENOM" id="CLU_048953_9_0_3"/>
<dbReference type="RefSeq" id="WP_008185243.1">
    <property type="nucleotide sequence ID" value="NZ_GL890927.1"/>
</dbReference>
<dbReference type="GO" id="GO:0005506">
    <property type="term" value="F:iron ion binding"/>
    <property type="evidence" value="ECO:0007669"/>
    <property type="project" value="UniProtKB-ARBA"/>
</dbReference>
<dbReference type="EMBL" id="GL890927">
    <property type="protein sequence ID" value="EGJ32233.1"/>
    <property type="molecule type" value="Genomic_DNA"/>
</dbReference>
<gene>
    <name evidence="1" type="ORF">LYNGBM3L_27710</name>
</gene>
<reference evidence="2" key="1">
    <citation type="journal article" date="2011" name="Proc. Natl. Acad. Sci. U.S.A.">
        <title>Genomic insights into the physiology and ecology of the marine filamentous cyanobacterium Lyngbya majuscula.</title>
        <authorList>
            <person name="Jones A.C."/>
            <person name="Monroe E.A."/>
            <person name="Podell S."/>
            <person name="Hess W.R."/>
            <person name="Klages S."/>
            <person name="Esquenazi E."/>
            <person name="Niessen S."/>
            <person name="Hoover H."/>
            <person name="Rothmann M."/>
            <person name="Lasken R.S."/>
            <person name="Yates J.R.III."/>
            <person name="Reinhardt R."/>
            <person name="Kube M."/>
            <person name="Burkart M.D."/>
            <person name="Allen E.E."/>
            <person name="Dorrestein P.C."/>
            <person name="Gerwick W.H."/>
            <person name="Gerwick L."/>
        </authorList>
    </citation>
    <scope>NUCLEOTIDE SEQUENCE [LARGE SCALE GENOMIC DNA]</scope>
    <source>
        <strain evidence="2">3L</strain>
    </source>
</reference>
<keyword evidence="2" id="KW-1185">Reference proteome</keyword>
<dbReference type="SUPFAM" id="SSF51197">
    <property type="entry name" value="Clavaminate synthase-like"/>
    <property type="match status" value="1"/>
</dbReference>
<keyword evidence="1" id="KW-0223">Dioxygenase</keyword>
<proteinExistence type="predicted"/>
<sequence>MYELTDDQVNTFYHKGWIGPLDIFSYQEVESVRKEIEAISQIELLDEQKILTFSHSDFGVKTAHNHHLYCKLLSDIFEDKRVVSRLNQLGEANLLLWRTSIFHRMPGQEGIDWHQAIQYYEDYPNINENDLFLLFPKGEKVLNITVWIALEDLTSEMGTLFFANGSHRQQFQSIEVSLGEGLLKEEKCDINLEAEPESKRYSKVCQFNENEWEIESIPMVKAGQAIIFTEQVMHSAPSNCSNKERWVIVGRYIRPSVIVHPQLQNNNYIDSYGCDLRKHFCILVSGSDNYKINKVVTRN</sequence>
<protein>
    <submittedName>
        <fullName evidence="1">Phytanoyl-CoA dioxygenase, PhyH</fullName>
    </submittedName>
</protein>
<dbReference type="PANTHER" id="PTHR20883:SF48">
    <property type="entry name" value="ECTOINE DIOXYGENASE"/>
    <property type="match status" value="1"/>
</dbReference>
<dbReference type="eggNOG" id="COG5285">
    <property type="taxonomic scope" value="Bacteria"/>
</dbReference>
<evidence type="ECO:0000313" key="2">
    <source>
        <dbReference type="Proteomes" id="UP000003959"/>
    </source>
</evidence>
<dbReference type="AlphaFoldDB" id="F4XT58"/>
<keyword evidence="1" id="KW-0560">Oxidoreductase</keyword>
<dbReference type="Proteomes" id="UP000003959">
    <property type="component" value="Unassembled WGS sequence"/>
</dbReference>
<dbReference type="GO" id="GO:0016706">
    <property type="term" value="F:2-oxoglutarate-dependent dioxygenase activity"/>
    <property type="evidence" value="ECO:0007669"/>
    <property type="project" value="UniProtKB-ARBA"/>
</dbReference>
<accession>F4XT58</accession>
<dbReference type="Pfam" id="PF05721">
    <property type="entry name" value="PhyH"/>
    <property type="match status" value="1"/>
</dbReference>
<organism evidence="1 2">
    <name type="scientific">Moorena producens 3L</name>
    <dbReference type="NCBI Taxonomy" id="489825"/>
    <lineage>
        <taxon>Bacteria</taxon>
        <taxon>Bacillati</taxon>
        <taxon>Cyanobacteriota</taxon>
        <taxon>Cyanophyceae</taxon>
        <taxon>Coleofasciculales</taxon>
        <taxon>Coleofasciculaceae</taxon>
        <taxon>Moorena</taxon>
    </lineage>
</organism>
<dbReference type="PANTHER" id="PTHR20883">
    <property type="entry name" value="PHYTANOYL-COA DIOXYGENASE DOMAIN CONTAINING 1"/>
    <property type="match status" value="1"/>
</dbReference>
<dbReference type="InterPro" id="IPR008775">
    <property type="entry name" value="Phytyl_CoA_dOase-like"/>
</dbReference>
<evidence type="ECO:0000313" key="1">
    <source>
        <dbReference type="EMBL" id="EGJ32233.1"/>
    </source>
</evidence>
<dbReference type="Gene3D" id="2.60.120.620">
    <property type="entry name" value="q2cbj1_9rhob like domain"/>
    <property type="match status" value="1"/>
</dbReference>
<name>F4XT58_9CYAN</name>